<feature type="region of interest" description="Disordered" evidence="1">
    <location>
        <begin position="47"/>
        <end position="124"/>
    </location>
</feature>
<evidence type="ECO:0000256" key="2">
    <source>
        <dbReference type="SAM" id="SignalP"/>
    </source>
</evidence>
<keyword evidence="4" id="KW-1185">Reference proteome</keyword>
<dbReference type="RefSeq" id="WP_013533915.1">
    <property type="nucleotide sequence ID" value="NC_014924.1"/>
</dbReference>
<dbReference type="AlphaFoldDB" id="E6WPB2"/>
<dbReference type="KEGG" id="psu:Psesu_0223"/>
<accession>E6WPB2</accession>
<feature type="compositionally biased region" description="Pro residues" evidence="1">
    <location>
        <begin position="142"/>
        <end position="172"/>
    </location>
</feature>
<dbReference type="Proteomes" id="UP000008632">
    <property type="component" value="Chromosome"/>
</dbReference>
<evidence type="ECO:0000313" key="4">
    <source>
        <dbReference type="Proteomes" id="UP000008632"/>
    </source>
</evidence>
<gene>
    <name evidence="3" type="ordered locus">Psesu_0223</name>
</gene>
<reference evidence="3 4" key="1">
    <citation type="submission" date="2011-01" db="EMBL/GenBank/DDBJ databases">
        <title>Complete sequence of Pseudoxanthomonas suwonensis 11-1.</title>
        <authorList>
            <consortium name="US DOE Joint Genome Institute"/>
            <person name="Lucas S."/>
            <person name="Copeland A."/>
            <person name="Lapidus A."/>
            <person name="Cheng J.-F."/>
            <person name="Goodwin L."/>
            <person name="Pitluck S."/>
            <person name="Teshima H."/>
            <person name="Detter J.C."/>
            <person name="Han C."/>
            <person name="Tapia R."/>
            <person name="Land M."/>
            <person name="Hauser L."/>
            <person name="Kyrpides N."/>
            <person name="Ivanova N."/>
            <person name="Ovchinnikova G."/>
            <person name="Siebers A.K."/>
            <person name="Allgaier M."/>
            <person name="Thelen M.P."/>
            <person name="Hugenholtz P."/>
            <person name="Gladden J."/>
            <person name="Woyke T."/>
        </authorList>
    </citation>
    <scope>NUCLEOTIDE SEQUENCE [LARGE SCALE GENOMIC DNA]</scope>
    <source>
        <strain evidence="4">11-1</strain>
    </source>
</reference>
<evidence type="ECO:0000313" key="3">
    <source>
        <dbReference type="EMBL" id="ADV26085.1"/>
    </source>
</evidence>
<evidence type="ECO:0008006" key="5">
    <source>
        <dbReference type="Google" id="ProtNLM"/>
    </source>
</evidence>
<dbReference type="STRING" id="743721.Psesu_0223"/>
<feature type="compositionally biased region" description="Low complexity" evidence="1">
    <location>
        <begin position="83"/>
        <end position="94"/>
    </location>
</feature>
<sequence>MRPGLTRDIRPDAFARALAVLLLATALPEASASGPVTIYRCTASDGTVSVGNTPCAGGQRQEQRQMQRPQDPAPGTVREVRSTAEPAAPATAPPHEVRVVRVEPPQPMYACTTPDGERYLSDDDQGSARWAPLWVAGYAPARPHPPQGPRPGPRPPQAGGPRPSPPPGPGPAPGHRLPHGPVLVPTGTWVQDACERLPQEEVCRHLSDRRYEILRIYHGAMPSEREALDAEQAGIDARLARDCS</sequence>
<evidence type="ECO:0000256" key="1">
    <source>
        <dbReference type="SAM" id="MobiDB-lite"/>
    </source>
</evidence>
<dbReference type="eggNOG" id="ENOG5032J9V">
    <property type="taxonomic scope" value="Bacteria"/>
</dbReference>
<organism evidence="3 4">
    <name type="scientific">Pseudoxanthomonas suwonensis (strain 11-1)</name>
    <dbReference type="NCBI Taxonomy" id="743721"/>
    <lineage>
        <taxon>Bacteria</taxon>
        <taxon>Pseudomonadati</taxon>
        <taxon>Pseudomonadota</taxon>
        <taxon>Gammaproteobacteria</taxon>
        <taxon>Lysobacterales</taxon>
        <taxon>Lysobacteraceae</taxon>
        <taxon>Pseudoxanthomonas</taxon>
    </lineage>
</organism>
<dbReference type="HOGENOM" id="CLU_066446_0_0_6"/>
<feature type="region of interest" description="Disordered" evidence="1">
    <location>
        <begin position="138"/>
        <end position="184"/>
    </location>
</feature>
<feature type="chain" id="PRO_5003214886" description="DUF4124 domain-containing protein" evidence="2">
    <location>
        <begin position="33"/>
        <end position="244"/>
    </location>
</feature>
<keyword evidence="2" id="KW-0732">Signal</keyword>
<dbReference type="EMBL" id="CP002446">
    <property type="protein sequence ID" value="ADV26085.1"/>
    <property type="molecule type" value="Genomic_DNA"/>
</dbReference>
<feature type="signal peptide" evidence="2">
    <location>
        <begin position="1"/>
        <end position="32"/>
    </location>
</feature>
<name>E6WPB2_PSEUU</name>
<protein>
    <recommendedName>
        <fullName evidence="5">DUF4124 domain-containing protein</fullName>
    </recommendedName>
</protein>
<proteinExistence type="predicted"/>